<comment type="caution">
    <text evidence="5">The sequence shown here is derived from an EMBL/GenBank/DDBJ whole genome shotgun (WGS) entry which is preliminary data.</text>
</comment>
<accession>A0A8J2RQD3</accession>
<evidence type="ECO:0000313" key="5">
    <source>
        <dbReference type="EMBL" id="CAH0104503.1"/>
    </source>
</evidence>
<dbReference type="InterPro" id="IPR002110">
    <property type="entry name" value="Ankyrin_rpt"/>
</dbReference>
<dbReference type="EMBL" id="CAKKLH010000145">
    <property type="protein sequence ID" value="CAH0104503.1"/>
    <property type="molecule type" value="Genomic_DNA"/>
</dbReference>
<organism evidence="5 6">
    <name type="scientific">Daphnia galeata</name>
    <dbReference type="NCBI Taxonomy" id="27404"/>
    <lineage>
        <taxon>Eukaryota</taxon>
        <taxon>Metazoa</taxon>
        <taxon>Ecdysozoa</taxon>
        <taxon>Arthropoda</taxon>
        <taxon>Crustacea</taxon>
        <taxon>Branchiopoda</taxon>
        <taxon>Diplostraca</taxon>
        <taxon>Cladocera</taxon>
        <taxon>Anomopoda</taxon>
        <taxon>Daphniidae</taxon>
        <taxon>Daphnia</taxon>
    </lineage>
</organism>
<evidence type="ECO:0000256" key="1">
    <source>
        <dbReference type="ARBA" id="ARBA00022737"/>
    </source>
</evidence>
<evidence type="ECO:0000313" key="6">
    <source>
        <dbReference type="Proteomes" id="UP000789390"/>
    </source>
</evidence>
<comment type="function">
    <text evidence="3">Plays an important role in regulating intracellular signaling events associated with erythroid terminal differentiation.</text>
</comment>
<reference evidence="5" key="1">
    <citation type="submission" date="2021-11" db="EMBL/GenBank/DDBJ databases">
        <authorList>
            <person name="Schell T."/>
        </authorList>
    </citation>
    <scope>NUCLEOTIDE SEQUENCE</scope>
    <source>
        <strain evidence="5">M5</strain>
    </source>
</reference>
<name>A0A8J2RQD3_9CRUS</name>
<proteinExistence type="predicted"/>
<evidence type="ECO:0000256" key="3">
    <source>
        <dbReference type="ARBA" id="ARBA00037385"/>
    </source>
</evidence>
<protein>
    <recommendedName>
        <fullName evidence="4">Ankyrin repeat domain-containing protein 54</fullName>
    </recommendedName>
</protein>
<keyword evidence="1" id="KW-0677">Repeat</keyword>
<dbReference type="Pfam" id="PF13637">
    <property type="entry name" value="Ank_4"/>
    <property type="match status" value="1"/>
</dbReference>
<dbReference type="OrthoDB" id="3246549at2759"/>
<evidence type="ECO:0000256" key="2">
    <source>
        <dbReference type="ARBA" id="ARBA00023043"/>
    </source>
</evidence>
<dbReference type="Gene3D" id="1.25.40.20">
    <property type="entry name" value="Ankyrin repeat-containing domain"/>
    <property type="match status" value="1"/>
</dbReference>
<keyword evidence="6" id="KW-1185">Reference proteome</keyword>
<dbReference type="Proteomes" id="UP000789390">
    <property type="component" value="Unassembled WGS sequence"/>
</dbReference>
<gene>
    <name evidence="5" type="ORF">DGAL_LOCUS7410</name>
</gene>
<sequence>MGGPRFVVDCRPLLWKWMMDDIVPNDVLNSISSRITSEEQKKLEKFFYDDFRDPEPPVTTLLHDAVFYGNWAPRNHTHIQTIKRILQFGADPNAIDEYGQTPLHRLAEWTQFTDMDESVPFFQVLLDAGAHLDTVAEDGKTVVSILKEKLEGKVHPYFESLIDCDVFPLSCFCARVIGRHGIPFEDRLPPRLKKLVSIHSPKASIDLHQLRHKNSGDVSLYSTVSHRLRRRILMTQLVIGKDCFLIAPNNSDVTHTVFVDEKIAYAVIEANSPALFTGHSNVSNVSAVIKVTVGPPFDAAVARLEFSVSFSVDQHRRNNNNQQQ</sequence>
<dbReference type="AlphaFoldDB" id="A0A8J2RQD3"/>
<dbReference type="PANTHER" id="PTHR24197">
    <property type="entry name" value="ANKYRIN REPEAT DOMAIN-CONTAINING PROTEIN 61"/>
    <property type="match status" value="1"/>
</dbReference>
<dbReference type="SUPFAM" id="SSF48403">
    <property type="entry name" value="Ankyrin repeat"/>
    <property type="match status" value="1"/>
</dbReference>
<dbReference type="InterPro" id="IPR036770">
    <property type="entry name" value="Ankyrin_rpt-contain_sf"/>
</dbReference>
<keyword evidence="2" id="KW-0040">ANK repeat</keyword>
<dbReference type="PANTHER" id="PTHR24197:SF44">
    <property type="entry name" value="ANKYRIN REPEAT DOMAIN-CONTAINING PROTEIN 54"/>
    <property type="match status" value="1"/>
</dbReference>
<evidence type="ECO:0000256" key="4">
    <source>
        <dbReference type="ARBA" id="ARBA00039237"/>
    </source>
</evidence>